<dbReference type="Ensembl" id="ENSPKIT00000029750.1">
    <property type="protein sequence ID" value="ENSPKIP00000005742.1"/>
    <property type="gene ID" value="ENSPKIG00000022301.1"/>
</dbReference>
<feature type="compositionally biased region" description="Polar residues" evidence="10">
    <location>
        <begin position="311"/>
        <end position="324"/>
    </location>
</feature>
<dbReference type="GeneTree" id="ENSGT00940000164048"/>
<dbReference type="FunFam" id="1.10.287.70:FF:000110">
    <property type="entry name" value="Potassium channel subfamily K member"/>
    <property type="match status" value="1"/>
</dbReference>
<dbReference type="InterPro" id="IPR003280">
    <property type="entry name" value="2pore_dom_K_chnl"/>
</dbReference>
<dbReference type="GO" id="GO:0005252">
    <property type="term" value="F:open rectifier potassium channel activity"/>
    <property type="evidence" value="ECO:0007669"/>
    <property type="project" value="Ensembl"/>
</dbReference>
<feature type="transmembrane region" description="Helical" evidence="11">
    <location>
        <begin position="123"/>
        <end position="142"/>
    </location>
</feature>
<evidence type="ECO:0000256" key="3">
    <source>
        <dbReference type="ARBA" id="ARBA00022692"/>
    </source>
</evidence>
<dbReference type="GO" id="GO:0030322">
    <property type="term" value="P:stabilization of membrane potential"/>
    <property type="evidence" value="ECO:0007669"/>
    <property type="project" value="TreeGrafter"/>
</dbReference>
<keyword evidence="6 9" id="KW-0406">Ion transport</keyword>
<feature type="transmembrane region" description="Helical" evidence="11">
    <location>
        <begin position="93"/>
        <end position="111"/>
    </location>
</feature>
<evidence type="ECO:0000313" key="13">
    <source>
        <dbReference type="Ensembl" id="ENSPKIP00000005742.1"/>
    </source>
</evidence>
<dbReference type="Gene3D" id="1.10.287.70">
    <property type="match status" value="1"/>
</dbReference>
<dbReference type="CTD" id="89822"/>
<evidence type="ECO:0000256" key="11">
    <source>
        <dbReference type="SAM" id="Phobius"/>
    </source>
</evidence>
<evidence type="ECO:0000256" key="5">
    <source>
        <dbReference type="ARBA" id="ARBA00022989"/>
    </source>
</evidence>
<keyword evidence="5 11" id="KW-1133">Transmembrane helix</keyword>
<feature type="transmembrane region" description="Helical" evidence="11">
    <location>
        <begin position="235"/>
        <end position="254"/>
    </location>
</feature>
<dbReference type="PRINTS" id="PR01333">
    <property type="entry name" value="2POREKCHANEL"/>
</dbReference>
<dbReference type="GO" id="GO:0015271">
    <property type="term" value="F:outward rectifier potassium channel activity"/>
    <property type="evidence" value="ECO:0007669"/>
    <property type="project" value="TreeGrafter"/>
</dbReference>
<dbReference type="PANTHER" id="PTHR11003">
    <property type="entry name" value="POTASSIUM CHANNEL, SUBFAMILY K"/>
    <property type="match status" value="1"/>
</dbReference>
<comment type="similarity">
    <text evidence="9">Belongs to the two pore domain potassium channel (TC 1.A.1.8) family.</text>
</comment>
<evidence type="ECO:0000256" key="4">
    <source>
        <dbReference type="ARBA" id="ARBA00022958"/>
    </source>
</evidence>
<sequence>MVSCFAISGQMRFPSILLLGLVYMVYVLIGGVVFWKLEGSQVEENIAQLLEERDKLLRSIPCLDQQAIDTLTEVVQRAISTGLSLKINQTMDGFWKFTSSAVFAATVITTIGYGNICPRTMEGQIFCVFFALFGIPLNVVVLNRVGKYMLAIERNICDFMETKTKYKQTVRVMIHLLSLATGTAVFFVVPMIVFALNEGWSYAQAMYYCFISLSTIGFGDYVADSNPNRTYPGGYGCLVAVWIFFGMAWLALLINHTIDILERINARLRQHGNQGLDSRSDSVECCDSTSKGVSSMHSELTEDQAPERVSKATSPDNMDKGASS</sequence>
<dbReference type="GO" id="GO:0022841">
    <property type="term" value="F:potassium ion leak channel activity"/>
    <property type="evidence" value="ECO:0007669"/>
    <property type="project" value="TreeGrafter"/>
</dbReference>
<protein>
    <submittedName>
        <fullName evidence="13">Potassium channel, subfamily K, member 17</fullName>
    </submittedName>
</protein>
<evidence type="ECO:0000256" key="6">
    <source>
        <dbReference type="ARBA" id="ARBA00023065"/>
    </source>
</evidence>
<comment type="subcellular location">
    <subcellularLocation>
        <location evidence="1">Membrane</location>
        <topology evidence="1">Multi-pass membrane protein</topology>
    </subcellularLocation>
</comment>
<feature type="domain" description="Potassium channel" evidence="12">
    <location>
        <begin position="184"/>
        <end position="262"/>
    </location>
</feature>
<dbReference type="KEGG" id="pki:111834394"/>
<dbReference type="STRING" id="1676925.ENSPKIP00000005742"/>
<keyword evidence="14" id="KW-1185">Reference proteome</keyword>
<reference evidence="13" key="2">
    <citation type="submission" date="2025-09" db="UniProtKB">
        <authorList>
            <consortium name="Ensembl"/>
        </authorList>
    </citation>
    <scope>IDENTIFICATION</scope>
</reference>
<evidence type="ECO:0000259" key="12">
    <source>
        <dbReference type="Pfam" id="PF07885"/>
    </source>
</evidence>
<feature type="region of interest" description="Disordered" evidence="10">
    <location>
        <begin position="273"/>
        <end position="324"/>
    </location>
</feature>
<evidence type="ECO:0000256" key="8">
    <source>
        <dbReference type="ARBA" id="ARBA00023303"/>
    </source>
</evidence>
<dbReference type="OrthoDB" id="297496at2759"/>
<name>A0A3B3QG46_9TELE</name>
<reference evidence="13" key="1">
    <citation type="submission" date="2025-08" db="UniProtKB">
        <authorList>
            <consortium name="Ensembl"/>
        </authorList>
    </citation>
    <scope>IDENTIFICATION</scope>
</reference>
<dbReference type="GO" id="GO:0005886">
    <property type="term" value="C:plasma membrane"/>
    <property type="evidence" value="ECO:0007669"/>
    <property type="project" value="TreeGrafter"/>
</dbReference>
<dbReference type="Pfam" id="PF07885">
    <property type="entry name" value="Ion_trans_2"/>
    <property type="match status" value="2"/>
</dbReference>
<evidence type="ECO:0000256" key="1">
    <source>
        <dbReference type="ARBA" id="ARBA00004141"/>
    </source>
</evidence>
<dbReference type="AlphaFoldDB" id="A0A3B3QG46"/>
<evidence type="ECO:0000256" key="9">
    <source>
        <dbReference type="RuleBase" id="RU003857"/>
    </source>
</evidence>
<feature type="domain" description="Potassium channel" evidence="12">
    <location>
        <begin position="91"/>
        <end position="149"/>
    </location>
</feature>
<dbReference type="PANTHER" id="PTHR11003:SF329">
    <property type="entry name" value="POTASSIUM CHANNEL SUBFAMILY K MEMBER 17-LIKE"/>
    <property type="match status" value="1"/>
</dbReference>
<accession>A0A3B3QG46</accession>
<keyword evidence="7 11" id="KW-0472">Membrane</keyword>
<feature type="compositionally biased region" description="Polar residues" evidence="10">
    <location>
        <begin position="287"/>
        <end position="298"/>
    </location>
</feature>
<dbReference type="SUPFAM" id="SSF81324">
    <property type="entry name" value="Voltage-gated potassium channels"/>
    <property type="match status" value="2"/>
</dbReference>
<evidence type="ECO:0000256" key="2">
    <source>
        <dbReference type="ARBA" id="ARBA00022448"/>
    </source>
</evidence>
<feature type="transmembrane region" description="Helical" evidence="11">
    <location>
        <begin position="16"/>
        <end position="35"/>
    </location>
</feature>
<dbReference type="Proteomes" id="UP000261540">
    <property type="component" value="Unplaced"/>
</dbReference>
<keyword evidence="4" id="KW-0630">Potassium</keyword>
<keyword evidence="2 9" id="KW-0813">Transport</keyword>
<evidence type="ECO:0000313" key="14">
    <source>
        <dbReference type="Proteomes" id="UP000261540"/>
    </source>
</evidence>
<organism evidence="13 14">
    <name type="scientific">Paramormyrops kingsleyae</name>
    <dbReference type="NCBI Taxonomy" id="1676925"/>
    <lineage>
        <taxon>Eukaryota</taxon>
        <taxon>Metazoa</taxon>
        <taxon>Chordata</taxon>
        <taxon>Craniata</taxon>
        <taxon>Vertebrata</taxon>
        <taxon>Euteleostomi</taxon>
        <taxon>Actinopterygii</taxon>
        <taxon>Neopterygii</taxon>
        <taxon>Teleostei</taxon>
        <taxon>Osteoglossocephala</taxon>
        <taxon>Osteoglossomorpha</taxon>
        <taxon>Osteoglossiformes</taxon>
        <taxon>Mormyridae</taxon>
        <taxon>Paramormyrops</taxon>
    </lineage>
</organism>
<evidence type="ECO:0000256" key="10">
    <source>
        <dbReference type="SAM" id="MobiDB-lite"/>
    </source>
</evidence>
<keyword evidence="3 9" id="KW-0812">Transmembrane</keyword>
<feature type="transmembrane region" description="Helical" evidence="11">
    <location>
        <begin position="172"/>
        <end position="193"/>
    </location>
</feature>
<keyword evidence="8 9" id="KW-0407">Ion channel</keyword>
<proteinExistence type="inferred from homology"/>
<dbReference type="InterPro" id="IPR013099">
    <property type="entry name" value="K_chnl_dom"/>
</dbReference>
<evidence type="ECO:0000256" key="7">
    <source>
        <dbReference type="ARBA" id="ARBA00023136"/>
    </source>
</evidence>